<feature type="non-terminal residue" evidence="1">
    <location>
        <position position="1"/>
    </location>
</feature>
<accession>A0A0F9NSZ5</accession>
<dbReference type="AlphaFoldDB" id="A0A0F9NSZ5"/>
<dbReference type="EMBL" id="LAZR01003042">
    <property type="protein sequence ID" value="KKN22645.1"/>
    <property type="molecule type" value="Genomic_DNA"/>
</dbReference>
<comment type="caution">
    <text evidence="1">The sequence shown here is derived from an EMBL/GenBank/DDBJ whole genome shotgun (WGS) entry which is preliminary data.</text>
</comment>
<sequence>PVFMNFDWFRRYYNEMIKKSGKRVALFIIPKKTREFLSHISLKIEQLIKIEAIKVEAVQAILDGDDWILHKFKENLRVNLYKSTELKFNEKSELLKAIQKNDISEEESKIIKSLLEKLSKREVITLLPFLKKRPSSAISNDQEEQKYSTLELIEDLRADIQKYSEVLNKFFPDQFKFSNVKLSLLWRGGKSNSYVSKQIYKFKKNNEFRIKDDNLLLLEKRIGERFGDKASESFNIIQKYKNSEISLNLLIEFLKIELGKISGDIELTYKQLGILLKDSEEYFYTIRKRIKNPRNQWYNPNYKFDIETLQEFKNILKILFKKSSNTSIGFINNYEALNADLKEYLYEQITIKNQHYFKLIDTVEKAYWFGFLVADGSIDHKRRTVRFELSSKDRDRVEQFALAVGLDLGRVKDRKRFYYNSKGKLTSIELSYVQFGSKRMVEELEEGGITGSHDVEGDVPDFVLKAVTSAKQSGIKGSLSDSSEGKIAAAFLLGFFDGDGHYGGGMSAEIYCSKKGFLIQIKQIFGITNLIRKAKKEIVDEATGEIIRRNSWRLALGPKLFEDILLSYGNSMKRKRPQRYDGSPNFKDNQIN</sequence>
<gene>
    <name evidence="1" type="ORF">LCGC14_0913070</name>
</gene>
<dbReference type="InterPro" id="IPR027434">
    <property type="entry name" value="Homing_endonucl"/>
</dbReference>
<proteinExistence type="predicted"/>
<reference evidence="1" key="1">
    <citation type="journal article" date="2015" name="Nature">
        <title>Complex archaea that bridge the gap between prokaryotes and eukaryotes.</title>
        <authorList>
            <person name="Spang A."/>
            <person name="Saw J.H."/>
            <person name="Jorgensen S.L."/>
            <person name="Zaremba-Niedzwiedzka K."/>
            <person name="Martijn J."/>
            <person name="Lind A.E."/>
            <person name="van Eijk R."/>
            <person name="Schleper C."/>
            <person name="Guy L."/>
            <person name="Ettema T.J."/>
        </authorList>
    </citation>
    <scope>NUCLEOTIDE SEQUENCE</scope>
</reference>
<evidence type="ECO:0000313" key="1">
    <source>
        <dbReference type="EMBL" id="KKN22645.1"/>
    </source>
</evidence>
<protein>
    <recommendedName>
        <fullName evidence="2">Homing endonuclease LAGLIDADG domain-containing protein</fullName>
    </recommendedName>
</protein>
<organism evidence="1">
    <name type="scientific">marine sediment metagenome</name>
    <dbReference type="NCBI Taxonomy" id="412755"/>
    <lineage>
        <taxon>unclassified sequences</taxon>
        <taxon>metagenomes</taxon>
        <taxon>ecological metagenomes</taxon>
    </lineage>
</organism>
<name>A0A0F9NSZ5_9ZZZZ</name>
<evidence type="ECO:0008006" key="2">
    <source>
        <dbReference type="Google" id="ProtNLM"/>
    </source>
</evidence>
<dbReference type="Gene3D" id="3.10.28.10">
    <property type="entry name" value="Homing endonucleases"/>
    <property type="match status" value="1"/>
</dbReference>
<dbReference type="SUPFAM" id="SSF55608">
    <property type="entry name" value="Homing endonucleases"/>
    <property type="match status" value="1"/>
</dbReference>